<keyword evidence="1" id="KW-1133">Transmembrane helix</keyword>
<dbReference type="AlphaFoldDB" id="A0A2P2KRU6"/>
<sequence>MLIYRFTQWFVVHFRSIIRIVWKVSFVSLLWILVHILYFVCFCEFKYISTSSIFGAN</sequence>
<keyword evidence="1" id="KW-0472">Membrane</keyword>
<protein>
    <submittedName>
        <fullName evidence="2">Uncharacterized protein</fullName>
    </submittedName>
</protein>
<feature type="transmembrane region" description="Helical" evidence="1">
    <location>
        <begin position="20"/>
        <end position="40"/>
    </location>
</feature>
<organism evidence="2">
    <name type="scientific">Rhizophora mucronata</name>
    <name type="common">Asiatic mangrove</name>
    <dbReference type="NCBI Taxonomy" id="61149"/>
    <lineage>
        <taxon>Eukaryota</taxon>
        <taxon>Viridiplantae</taxon>
        <taxon>Streptophyta</taxon>
        <taxon>Embryophyta</taxon>
        <taxon>Tracheophyta</taxon>
        <taxon>Spermatophyta</taxon>
        <taxon>Magnoliopsida</taxon>
        <taxon>eudicotyledons</taxon>
        <taxon>Gunneridae</taxon>
        <taxon>Pentapetalae</taxon>
        <taxon>rosids</taxon>
        <taxon>fabids</taxon>
        <taxon>Malpighiales</taxon>
        <taxon>Rhizophoraceae</taxon>
        <taxon>Rhizophora</taxon>
    </lineage>
</organism>
<name>A0A2P2KRU6_RHIMU</name>
<dbReference type="EMBL" id="GGEC01027938">
    <property type="protein sequence ID" value="MBX08422.1"/>
    <property type="molecule type" value="Transcribed_RNA"/>
</dbReference>
<evidence type="ECO:0000313" key="2">
    <source>
        <dbReference type="EMBL" id="MBX08422.1"/>
    </source>
</evidence>
<proteinExistence type="predicted"/>
<reference evidence="2" key="1">
    <citation type="submission" date="2018-02" db="EMBL/GenBank/DDBJ databases">
        <title>Rhizophora mucronata_Transcriptome.</title>
        <authorList>
            <person name="Meera S.P."/>
            <person name="Sreeshan A."/>
            <person name="Augustine A."/>
        </authorList>
    </citation>
    <scope>NUCLEOTIDE SEQUENCE</scope>
    <source>
        <tissue evidence="2">Leaf</tissue>
    </source>
</reference>
<evidence type="ECO:0000256" key="1">
    <source>
        <dbReference type="SAM" id="Phobius"/>
    </source>
</evidence>
<keyword evidence="1" id="KW-0812">Transmembrane</keyword>
<accession>A0A2P2KRU6</accession>